<gene>
    <name evidence="1" type="ORF">GCM10023184_14460</name>
</gene>
<name>A0ABP8GKL4_9BACT</name>
<sequence length="152" mass="16523">MPLKFTVPPLQTATISLDFPYAAFPHEIKWITSINNADINSGARNGHEHGGNGAGPITLINRSKRNAVEVNIVHAYNGGGVNVNTEGYVILPPFSTNSFYVLFHEGIYPTDTNYKAKATVRFSKNPVGSAIEDGDDGDGNTITQKIYDEIEL</sequence>
<reference evidence="2" key="1">
    <citation type="journal article" date="2019" name="Int. J. Syst. Evol. Microbiol.">
        <title>The Global Catalogue of Microorganisms (GCM) 10K type strain sequencing project: providing services to taxonomists for standard genome sequencing and annotation.</title>
        <authorList>
            <consortium name="The Broad Institute Genomics Platform"/>
            <consortium name="The Broad Institute Genome Sequencing Center for Infectious Disease"/>
            <person name="Wu L."/>
            <person name="Ma J."/>
        </authorList>
    </citation>
    <scope>NUCLEOTIDE SEQUENCE [LARGE SCALE GENOMIC DNA]</scope>
    <source>
        <strain evidence="2">JCM 17919</strain>
    </source>
</reference>
<evidence type="ECO:0000313" key="1">
    <source>
        <dbReference type="EMBL" id="GAA4326049.1"/>
    </source>
</evidence>
<dbReference type="EMBL" id="BAABGY010000006">
    <property type="protein sequence ID" value="GAA4326049.1"/>
    <property type="molecule type" value="Genomic_DNA"/>
</dbReference>
<dbReference type="RefSeq" id="WP_345254677.1">
    <property type="nucleotide sequence ID" value="NZ_BAABGY010000006.1"/>
</dbReference>
<evidence type="ECO:0000313" key="2">
    <source>
        <dbReference type="Proteomes" id="UP001501725"/>
    </source>
</evidence>
<dbReference type="Proteomes" id="UP001501725">
    <property type="component" value="Unassembled WGS sequence"/>
</dbReference>
<keyword evidence="2" id="KW-1185">Reference proteome</keyword>
<accession>A0ABP8GKL4</accession>
<organism evidence="1 2">
    <name type="scientific">Flaviaesturariibacter amylovorans</name>
    <dbReference type="NCBI Taxonomy" id="1084520"/>
    <lineage>
        <taxon>Bacteria</taxon>
        <taxon>Pseudomonadati</taxon>
        <taxon>Bacteroidota</taxon>
        <taxon>Chitinophagia</taxon>
        <taxon>Chitinophagales</taxon>
        <taxon>Chitinophagaceae</taxon>
        <taxon>Flaviaestuariibacter</taxon>
    </lineage>
</organism>
<protein>
    <submittedName>
        <fullName evidence="1">Uncharacterized protein</fullName>
    </submittedName>
</protein>
<proteinExistence type="predicted"/>
<comment type="caution">
    <text evidence="1">The sequence shown here is derived from an EMBL/GenBank/DDBJ whole genome shotgun (WGS) entry which is preliminary data.</text>
</comment>